<dbReference type="GO" id="GO:0016881">
    <property type="term" value="F:acid-amino acid ligase activity"/>
    <property type="evidence" value="ECO:0007669"/>
    <property type="project" value="TreeGrafter"/>
</dbReference>
<name>A0A0D2MST5_GOSRA</name>
<dbReference type="EMBL" id="CM001743">
    <property type="protein sequence ID" value="KJB22102.1"/>
    <property type="molecule type" value="Genomic_DNA"/>
</dbReference>
<proteinExistence type="inferred from homology"/>
<evidence type="ECO:0000259" key="3">
    <source>
        <dbReference type="Pfam" id="PF23571"/>
    </source>
</evidence>
<dbReference type="Gramene" id="KJB22102">
    <property type="protein sequence ID" value="KJB22102"/>
    <property type="gene ID" value="B456_004G029600"/>
</dbReference>
<protein>
    <recommendedName>
        <fullName evidence="7">Indole-3-acetic acid-amido synthetase GH3.17</fullName>
    </recommendedName>
</protein>
<dbReference type="InterPro" id="IPR055378">
    <property type="entry name" value="GH3_C"/>
</dbReference>
<evidence type="ECO:0000259" key="4">
    <source>
        <dbReference type="Pfam" id="PF23572"/>
    </source>
</evidence>
<evidence type="ECO:0000256" key="2">
    <source>
        <dbReference type="ARBA" id="ARBA00022598"/>
    </source>
</evidence>
<dbReference type="Pfam" id="PF23571">
    <property type="entry name" value="GH3_M"/>
    <property type="match status" value="2"/>
</dbReference>
<comment type="similarity">
    <text evidence="1">Belongs to the IAA-amido conjugating enzyme family.</text>
</comment>
<evidence type="ECO:0000313" key="5">
    <source>
        <dbReference type="EMBL" id="KJB22102.1"/>
    </source>
</evidence>
<dbReference type="InterPro" id="IPR004993">
    <property type="entry name" value="GH3"/>
</dbReference>
<reference evidence="5 6" key="1">
    <citation type="journal article" date="2012" name="Nature">
        <title>Repeated polyploidization of Gossypium genomes and the evolution of spinnable cotton fibres.</title>
        <authorList>
            <person name="Paterson A.H."/>
            <person name="Wendel J.F."/>
            <person name="Gundlach H."/>
            <person name="Guo H."/>
            <person name="Jenkins J."/>
            <person name="Jin D."/>
            <person name="Llewellyn D."/>
            <person name="Showmaker K.C."/>
            <person name="Shu S."/>
            <person name="Udall J."/>
            <person name="Yoo M.J."/>
            <person name="Byers R."/>
            <person name="Chen W."/>
            <person name="Doron-Faigenboim A."/>
            <person name="Duke M.V."/>
            <person name="Gong L."/>
            <person name="Grimwood J."/>
            <person name="Grover C."/>
            <person name="Grupp K."/>
            <person name="Hu G."/>
            <person name="Lee T.H."/>
            <person name="Li J."/>
            <person name="Lin L."/>
            <person name="Liu T."/>
            <person name="Marler B.S."/>
            <person name="Page J.T."/>
            <person name="Roberts A.W."/>
            <person name="Romanel E."/>
            <person name="Sanders W.S."/>
            <person name="Szadkowski E."/>
            <person name="Tan X."/>
            <person name="Tang H."/>
            <person name="Xu C."/>
            <person name="Wang J."/>
            <person name="Wang Z."/>
            <person name="Zhang D."/>
            <person name="Zhang L."/>
            <person name="Ashrafi H."/>
            <person name="Bedon F."/>
            <person name="Bowers J.E."/>
            <person name="Brubaker C.L."/>
            <person name="Chee P.W."/>
            <person name="Das S."/>
            <person name="Gingle A.R."/>
            <person name="Haigler C.H."/>
            <person name="Harker D."/>
            <person name="Hoffmann L.V."/>
            <person name="Hovav R."/>
            <person name="Jones D.C."/>
            <person name="Lemke C."/>
            <person name="Mansoor S."/>
            <person name="ur Rahman M."/>
            <person name="Rainville L.N."/>
            <person name="Rambani A."/>
            <person name="Reddy U.K."/>
            <person name="Rong J.K."/>
            <person name="Saranga Y."/>
            <person name="Scheffler B.E."/>
            <person name="Scheffler J.A."/>
            <person name="Stelly D.M."/>
            <person name="Triplett B.A."/>
            <person name="Van Deynze A."/>
            <person name="Vaslin M.F."/>
            <person name="Waghmare V.N."/>
            <person name="Walford S.A."/>
            <person name="Wright R.J."/>
            <person name="Zaki E.A."/>
            <person name="Zhang T."/>
            <person name="Dennis E.S."/>
            <person name="Mayer K.F."/>
            <person name="Peterson D.G."/>
            <person name="Rokhsar D.S."/>
            <person name="Wang X."/>
            <person name="Schmutz J."/>
        </authorList>
    </citation>
    <scope>NUCLEOTIDE SEQUENCE [LARGE SCALE GENOMIC DNA]</scope>
</reference>
<feature type="non-terminal residue" evidence="5">
    <location>
        <position position="1"/>
    </location>
</feature>
<keyword evidence="6" id="KW-1185">Reference proteome</keyword>
<feature type="domain" description="GH3 middle" evidence="3">
    <location>
        <begin position="376"/>
        <end position="462"/>
    </location>
</feature>
<feature type="domain" description="GH3 C-terminal" evidence="4">
    <location>
        <begin position="478"/>
        <end position="533"/>
    </location>
</feature>
<evidence type="ECO:0000256" key="1">
    <source>
        <dbReference type="ARBA" id="ARBA00008068"/>
    </source>
</evidence>
<keyword evidence="2" id="KW-0436">Ligase</keyword>
<dbReference type="InterPro" id="IPR055377">
    <property type="entry name" value="GH3_M"/>
</dbReference>
<dbReference type="eggNOG" id="ENOG502QPMW">
    <property type="taxonomic scope" value="Eukaryota"/>
</dbReference>
<sequence>LYLASTNSVKEKKEETVESLPGSYRLQARKPVLMATNDYESVLKMLEEITTNARQIQEQLLGEILSKNAETEYLQGFLHGQTDKQLFKKNVPIVTYDHIKPYIDRIANGKASSDILLVEPLIGFSLSSGTSGGQPKLIPITAESANVTAALGNLHLSLMIKHFGDLSQVGKRMELLFAKPDVETPSGLKASAVTTRAFKESSFQAILPKLYTSPYETIFCPDTKQSTYCQLLFGLIQRDEVVVIGSIFAATVLRGIKFIENNWRELCSNIKTGKISDWITDSGCRKAASLILKPNPKLADLLEDTCSCKSWEGIVRKLWPKTKYIGTVCTGAMLQFSAELEFYCGGLPLVSGFYACSEGAIAINIEPLSKPSDVSYTILPNTVYYEFLPIKEDCVTDSQNQVQLNTSRHKDTETVDLVNVKPGQCYEILVTSPTGLYRYRVGDIIKVTGFHNNTPQFQFVGRQNVALGVDMERTSEADILKAVAEAKALLDPFGLILTEYTSYGDTSSTPGHYVIFWEIKPKEGNNNNDNGKELDPKTRKPVLMATNDYESGLKMMEELTTDAQQIQDQLFGEILSKNAETEYLQGFLHGQTDKQLFKKKVPIVTYEHLKPYIDRIANGEASSDILLVEPLTGFSLSSGTSGGLPKLVPTTAESAHKTATFNKLYRSVMIKHFGDINQAGKRMELMFAKPEVETPSGLKASAVSTRAFKGSSFKAILPKLYTSPFEIIFCPDTKQSMYCQILFGLIQRNEVVMIGSIFASTVVRNIKFLENNWKELCSNIKTGQISEWITDSGCRNAASLILKPNPELADLIEDVCSCKSWEGIIRKLWPKTKYIGTVCTGAMLQYTAELEFYCGGLPLVSGFYACSEGAIGINLEPLCKPSDVSYTFLPNMVYYEFLSIKEDCDTDSQNQVQLNAMSHHEDTGPVDLVNVKLGQCYEVLVTSSMGLYRYKVGDIIKVTGFHNNTPQFQFVGRQNVALGVDMERTSEADILKAVAEAKALLDPLGLILTEYTSYGDTSSTPGHYVIFWEIKPKEGNNNNNNGKELDPKVMEECCSKMEDSLHFTYRMYRKENMIAALEIRVVKQGTFESLLDYFVSKGASLSQYKTPICIKSKEALNILDSRVIAKFFSPRTPTQDN</sequence>
<dbReference type="Proteomes" id="UP000032304">
    <property type="component" value="Chromosome 4"/>
</dbReference>
<dbReference type="GO" id="GO:0005737">
    <property type="term" value="C:cytoplasm"/>
    <property type="evidence" value="ECO:0007669"/>
    <property type="project" value="TreeGrafter"/>
</dbReference>
<evidence type="ECO:0008006" key="7">
    <source>
        <dbReference type="Google" id="ProtNLM"/>
    </source>
</evidence>
<dbReference type="PANTHER" id="PTHR31901">
    <property type="entry name" value="GH3 DOMAIN-CONTAINING PROTEIN"/>
    <property type="match status" value="1"/>
</dbReference>
<dbReference type="Pfam" id="PF23572">
    <property type="entry name" value="GH3_C"/>
    <property type="match status" value="2"/>
</dbReference>
<feature type="domain" description="GH3 middle" evidence="3">
    <location>
        <begin position="886"/>
        <end position="973"/>
    </location>
</feature>
<dbReference type="AlphaFoldDB" id="A0A0D2MST5"/>
<gene>
    <name evidence="5" type="ORF">B456_004G029600</name>
</gene>
<organism evidence="5 6">
    <name type="scientific">Gossypium raimondii</name>
    <name type="common">Peruvian cotton</name>
    <name type="synonym">Gossypium klotzschianum subsp. raimondii</name>
    <dbReference type="NCBI Taxonomy" id="29730"/>
    <lineage>
        <taxon>Eukaryota</taxon>
        <taxon>Viridiplantae</taxon>
        <taxon>Streptophyta</taxon>
        <taxon>Embryophyta</taxon>
        <taxon>Tracheophyta</taxon>
        <taxon>Spermatophyta</taxon>
        <taxon>Magnoliopsida</taxon>
        <taxon>eudicotyledons</taxon>
        <taxon>Gunneridae</taxon>
        <taxon>Pentapetalae</taxon>
        <taxon>rosids</taxon>
        <taxon>malvids</taxon>
        <taxon>Malvales</taxon>
        <taxon>Malvaceae</taxon>
        <taxon>Malvoideae</taxon>
        <taxon>Gossypium</taxon>
    </lineage>
</organism>
<dbReference type="PANTHER" id="PTHR31901:SF57">
    <property type="entry name" value="INDOLE-3-ACETIC ACID-AMIDO SYNTHETASE GH3.17-LIKE ISOFORM X3"/>
    <property type="match status" value="1"/>
</dbReference>
<accession>A0A0D2MST5</accession>
<dbReference type="Pfam" id="PF03321">
    <property type="entry name" value="GH3"/>
    <property type="match status" value="2"/>
</dbReference>
<evidence type="ECO:0000313" key="6">
    <source>
        <dbReference type="Proteomes" id="UP000032304"/>
    </source>
</evidence>
<feature type="domain" description="GH3 C-terminal" evidence="4">
    <location>
        <begin position="989"/>
        <end position="1114"/>
    </location>
</feature>